<organism evidence="2 3">
    <name type="scientific">Acholeplasma brassicae</name>
    <dbReference type="NCBI Taxonomy" id="61635"/>
    <lineage>
        <taxon>Bacteria</taxon>
        <taxon>Bacillati</taxon>
        <taxon>Mycoplasmatota</taxon>
        <taxon>Mollicutes</taxon>
        <taxon>Acholeplasmatales</taxon>
        <taxon>Acholeplasmataceae</taxon>
        <taxon>Acholeplasma</taxon>
    </lineage>
</organism>
<keyword evidence="1" id="KW-1133">Transmembrane helix</keyword>
<sequence>MKKLFKELLQELTLVLKGKTLDTLITPLIFILTLNLFDLNTAIITSVVGYPLLFLILVTSYIYGIYRLRKLKGPGIDEFIQKKEPPFRGQTRGF</sequence>
<evidence type="ECO:0000313" key="3">
    <source>
        <dbReference type="Proteomes" id="UP000032737"/>
    </source>
</evidence>
<keyword evidence="3" id="KW-1185">Reference proteome</keyword>
<evidence type="ECO:0000313" key="2">
    <source>
        <dbReference type="EMBL" id="CCV66595.1"/>
    </source>
</evidence>
<protein>
    <submittedName>
        <fullName evidence="2">Uncharacterized protein</fullName>
    </submittedName>
</protein>
<accession>U4KQ82</accession>
<dbReference type="RefSeq" id="WP_030005447.1">
    <property type="nucleotide sequence ID" value="NC_022549.1"/>
</dbReference>
<dbReference type="KEGG" id="abra:BN85315740"/>
<dbReference type="AlphaFoldDB" id="U4KQ82"/>
<feature type="transmembrane region" description="Helical" evidence="1">
    <location>
        <begin position="43"/>
        <end position="66"/>
    </location>
</feature>
<feature type="transmembrane region" description="Helical" evidence="1">
    <location>
        <begin position="21"/>
        <end position="37"/>
    </location>
</feature>
<evidence type="ECO:0000256" key="1">
    <source>
        <dbReference type="SAM" id="Phobius"/>
    </source>
</evidence>
<dbReference type="HOGENOM" id="CLU_2379604_0_0_14"/>
<keyword evidence="1" id="KW-0812">Transmembrane</keyword>
<gene>
    <name evidence="2" type="ORF">BN85315740</name>
</gene>
<dbReference type="Proteomes" id="UP000032737">
    <property type="component" value="Chromosome"/>
</dbReference>
<keyword evidence="1" id="KW-0472">Membrane</keyword>
<reference evidence="2 3" key="1">
    <citation type="journal article" date="2013" name="J. Mol. Microbiol. Biotechnol.">
        <title>Analysis of the Complete Genomes of Acholeplasma brassicae , A. palmae and A. laidlawii and Their Comparison to the Obligate Parasites from ' Candidatus Phytoplasma'.</title>
        <authorList>
            <person name="Kube M."/>
            <person name="Siewert C."/>
            <person name="Migdoll A.M."/>
            <person name="Duduk B."/>
            <person name="Holz S."/>
            <person name="Rabus R."/>
            <person name="Seemuller E."/>
            <person name="Mitrovic J."/>
            <person name="Muller I."/>
            <person name="Buttner C."/>
            <person name="Reinhardt R."/>
        </authorList>
    </citation>
    <scope>NUCLEOTIDE SEQUENCE [LARGE SCALE GENOMIC DNA]</scope>
    <source>
        <strain evidence="3">0502</strain>
    </source>
</reference>
<dbReference type="OrthoDB" id="2110964at2"/>
<dbReference type="STRING" id="61635.BN85315740"/>
<dbReference type="EMBL" id="FO681348">
    <property type="protein sequence ID" value="CCV66595.1"/>
    <property type="molecule type" value="Genomic_DNA"/>
</dbReference>
<proteinExistence type="predicted"/>
<name>U4KQ82_9MOLU</name>